<protein>
    <recommendedName>
        <fullName evidence="4">Phosphoprotein phosphatase</fullName>
    </recommendedName>
</protein>
<feature type="region of interest" description="Disordered" evidence="1">
    <location>
        <begin position="623"/>
        <end position="679"/>
    </location>
</feature>
<feature type="compositionally biased region" description="Basic and acidic residues" evidence="1">
    <location>
        <begin position="99"/>
        <end position="156"/>
    </location>
</feature>
<dbReference type="RefSeq" id="XP_068348254.1">
    <property type="nucleotide sequence ID" value="XM_068512189.1"/>
</dbReference>
<gene>
    <name evidence="2" type="ORF">TRFO_38669</name>
</gene>
<dbReference type="VEuPathDB" id="TrichDB:TRFO_38669"/>
<feature type="compositionally biased region" description="Basic and acidic residues" evidence="1">
    <location>
        <begin position="650"/>
        <end position="673"/>
    </location>
</feature>
<name>A0A1J4JCI1_9EUKA</name>
<dbReference type="GO" id="GO:0019888">
    <property type="term" value="F:protein phosphatase regulator activity"/>
    <property type="evidence" value="ECO:0007669"/>
    <property type="project" value="InterPro"/>
</dbReference>
<accession>A0A1J4JCI1</accession>
<feature type="compositionally biased region" description="Acidic residues" evidence="1">
    <location>
        <begin position="631"/>
        <end position="648"/>
    </location>
</feature>
<dbReference type="InterPro" id="IPR011989">
    <property type="entry name" value="ARM-like"/>
</dbReference>
<dbReference type="Proteomes" id="UP000179807">
    <property type="component" value="Unassembled WGS sequence"/>
</dbReference>
<evidence type="ECO:0000313" key="2">
    <source>
        <dbReference type="EMBL" id="OHS95117.1"/>
    </source>
</evidence>
<dbReference type="AlphaFoldDB" id="A0A1J4JCI1"/>
<dbReference type="OrthoDB" id="7864400at2759"/>
<feature type="region of interest" description="Disordered" evidence="1">
    <location>
        <begin position="37"/>
        <end position="156"/>
    </location>
</feature>
<dbReference type="FunFam" id="1.25.10.10:FF:000331">
    <property type="entry name" value="Phosphoprotein phosphatase, putative"/>
    <property type="match status" value="1"/>
</dbReference>
<evidence type="ECO:0000256" key="1">
    <source>
        <dbReference type="SAM" id="MobiDB-lite"/>
    </source>
</evidence>
<dbReference type="Gene3D" id="1.25.10.10">
    <property type="entry name" value="Leucine-rich Repeat Variant"/>
    <property type="match status" value="1"/>
</dbReference>
<keyword evidence="3" id="KW-1185">Reference proteome</keyword>
<feature type="compositionally biased region" description="Polar residues" evidence="1">
    <location>
        <begin position="12"/>
        <end position="21"/>
    </location>
</feature>
<dbReference type="PANTHER" id="PTHR10257:SF3">
    <property type="entry name" value="SERINE_THREONINE-PROTEIN PHOSPHATASE 2A 56 KDA REGULATORY SUBUNIT GAMMA ISOFORM"/>
    <property type="match status" value="1"/>
</dbReference>
<reference evidence="2" key="1">
    <citation type="submission" date="2016-10" db="EMBL/GenBank/DDBJ databases">
        <authorList>
            <person name="Benchimol M."/>
            <person name="Almeida L.G."/>
            <person name="Vasconcelos A.T."/>
            <person name="Perreira-Neves A."/>
            <person name="Rosa I.A."/>
            <person name="Tasca T."/>
            <person name="Bogo M.R."/>
            <person name="de Souza W."/>
        </authorList>
    </citation>
    <scope>NUCLEOTIDE SEQUENCE [LARGE SCALE GENOMIC DNA]</scope>
    <source>
        <strain evidence="2">K</strain>
    </source>
</reference>
<dbReference type="GO" id="GO:0007165">
    <property type="term" value="P:signal transduction"/>
    <property type="evidence" value="ECO:0007669"/>
    <property type="project" value="InterPro"/>
</dbReference>
<organism evidence="2 3">
    <name type="scientific">Tritrichomonas foetus</name>
    <dbReference type="NCBI Taxonomy" id="1144522"/>
    <lineage>
        <taxon>Eukaryota</taxon>
        <taxon>Metamonada</taxon>
        <taxon>Parabasalia</taxon>
        <taxon>Tritrichomonadida</taxon>
        <taxon>Tritrichomonadidae</taxon>
        <taxon>Tritrichomonas</taxon>
    </lineage>
</organism>
<comment type="caution">
    <text evidence="2">The sequence shown here is derived from an EMBL/GenBank/DDBJ whole genome shotgun (WGS) entry which is preliminary data.</text>
</comment>
<dbReference type="GeneID" id="94846893"/>
<dbReference type="Pfam" id="PF01603">
    <property type="entry name" value="B56"/>
    <property type="match status" value="1"/>
</dbReference>
<dbReference type="InterPro" id="IPR016024">
    <property type="entry name" value="ARM-type_fold"/>
</dbReference>
<dbReference type="PANTHER" id="PTHR10257">
    <property type="entry name" value="SERINE/THREONINE PROTEIN PHOSPHATASE 2A PP2A REGULATORY SUBUNIT B"/>
    <property type="match status" value="1"/>
</dbReference>
<feature type="compositionally biased region" description="Basic and acidic residues" evidence="1">
    <location>
        <begin position="71"/>
        <end position="92"/>
    </location>
</feature>
<proteinExistence type="predicted"/>
<dbReference type="SUPFAM" id="SSF48371">
    <property type="entry name" value="ARM repeat"/>
    <property type="match status" value="1"/>
</dbReference>
<sequence>MKKTPPIKKPSVKSTIKTAQSPIQKIGIRKTLSEIDDLQPLESPQSIQIEEKVETPKKTENVGLSNKSKIQKFESKTKRENSPSKQLKKETENPQINIENDKTTKYKIKNDKTTNDKTTNDKTTNDKTTNDKTTNDSTKNDSTKNDSTKNDKTKNKITDEKTESLIESLSLLEEAYKEEQNIDADEDKEEEKSQPSIPPMPPIGSPEFHQAFKEKIETCNIICEFKDLETEPIKEKMTAMAQLLYLISEDVESIHKLTEEELDEYVNMIKKNIFRPMKNVEAKVLFCEVLPPLFDPRWLHLDIIYLMLYRVHFCIPNSKYFDYNFIKSLYPLCNSSDSNERIEIIHFFKAYVNRHEKMTSKIANDLANIFLIHCEMQDRPFQVWTALNILTAIIELSDDPDSFDPIIQKSVVPLIKDKFSFYFTSYLIDLLNLFTDGKPKNSKIVILEILKYWPKTSVSKQGMYTTFLAETLHKLDDNDIKSLIKPIFKIFANEVVSSSPKLVESSLGIWVVPELDPIIEKYSDEVLAILVPPIMKTVSEHWFDGVKDIAMLTMSTILARNDINYLKDVAVLSIQEKEDMARNTYQGWSLIAVQASENDENVSIETEMMKIDQEFLNNRYTRTNLDKDENHEEDENPEENDNIEENENTNENKDPDENQNIEDFKDNNDDKICENANEE</sequence>
<feature type="region of interest" description="Disordered" evidence="1">
    <location>
        <begin position="1"/>
        <end position="21"/>
    </location>
</feature>
<feature type="compositionally biased region" description="Basic and acidic residues" evidence="1">
    <location>
        <begin position="49"/>
        <end position="60"/>
    </location>
</feature>
<dbReference type="GO" id="GO:0000159">
    <property type="term" value="C:protein phosphatase type 2A complex"/>
    <property type="evidence" value="ECO:0007669"/>
    <property type="project" value="InterPro"/>
</dbReference>
<evidence type="ECO:0000313" key="3">
    <source>
        <dbReference type="Proteomes" id="UP000179807"/>
    </source>
</evidence>
<dbReference type="EMBL" id="MLAK01001262">
    <property type="protein sequence ID" value="OHS95117.1"/>
    <property type="molecule type" value="Genomic_DNA"/>
</dbReference>
<dbReference type="InterPro" id="IPR002554">
    <property type="entry name" value="PP2A_B56"/>
</dbReference>
<feature type="region of interest" description="Disordered" evidence="1">
    <location>
        <begin position="180"/>
        <end position="203"/>
    </location>
</feature>
<evidence type="ECO:0008006" key="4">
    <source>
        <dbReference type="Google" id="ProtNLM"/>
    </source>
</evidence>